<feature type="domain" description="Peptide methionine sulphoxide reductase MsrA" evidence="5">
    <location>
        <begin position="20"/>
        <end position="170"/>
    </location>
</feature>
<keyword evidence="1 4" id="KW-0560">Oxidoreductase</keyword>
<comment type="catalytic activity">
    <reaction evidence="3 4">
        <text>[thioredoxin]-disulfide + L-methionine + H2O = L-methionine (S)-S-oxide + [thioredoxin]-dithiol</text>
        <dbReference type="Rhea" id="RHEA:19993"/>
        <dbReference type="Rhea" id="RHEA-COMP:10698"/>
        <dbReference type="Rhea" id="RHEA-COMP:10700"/>
        <dbReference type="ChEBI" id="CHEBI:15377"/>
        <dbReference type="ChEBI" id="CHEBI:29950"/>
        <dbReference type="ChEBI" id="CHEBI:50058"/>
        <dbReference type="ChEBI" id="CHEBI:57844"/>
        <dbReference type="ChEBI" id="CHEBI:58772"/>
        <dbReference type="EC" id="1.8.4.11"/>
    </reaction>
</comment>
<protein>
    <recommendedName>
        <fullName evidence="4">Peptide methionine sulfoxide reductase MsrA</fullName>
        <shortName evidence="4">Protein-methionine-S-oxide reductase</shortName>
        <ecNumber evidence="4">1.8.4.11</ecNumber>
    </recommendedName>
    <alternativeName>
        <fullName evidence="4">Peptide-methionine (S)-S-oxide reductase</fullName>
        <shortName evidence="4">Peptide Met(O) reductase</shortName>
    </alternativeName>
</protein>
<dbReference type="PANTHER" id="PTHR43774:SF1">
    <property type="entry name" value="PEPTIDE METHIONINE SULFOXIDE REDUCTASE MSRA 2"/>
    <property type="match status" value="1"/>
</dbReference>
<dbReference type="GO" id="GO:0008113">
    <property type="term" value="F:peptide-methionine (S)-S-oxide reductase activity"/>
    <property type="evidence" value="ECO:0007669"/>
    <property type="project" value="UniProtKB-UniRule"/>
</dbReference>
<dbReference type="EMBL" id="CP031124">
    <property type="protein sequence ID" value="AXF85821.1"/>
    <property type="molecule type" value="Genomic_DNA"/>
</dbReference>
<dbReference type="InterPro" id="IPR002569">
    <property type="entry name" value="Met_Sox_Rdtase_MsrA_dom"/>
</dbReference>
<dbReference type="OrthoDB" id="4174719at2"/>
<evidence type="ECO:0000256" key="4">
    <source>
        <dbReference type="HAMAP-Rule" id="MF_01401"/>
    </source>
</evidence>
<evidence type="ECO:0000256" key="1">
    <source>
        <dbReference type="ARBA" id="ARBA00023002"/>
    </source>
</evidence>
<name>A0A345DBT3_9BURK</name>
<dbReference type="EC" id="1.8.4.11" evidence="4"/>
<keyword evidence="7" id="KW-1185">Reference proteome</keyword>
<dbReference type="AlphaFoldDB" id="A0A345DBT3"/>
<dbReference type="NCBIfam" id="TIGR00401">
    <property type="entry name" value="msrA"/>
    <property type="match status" value="1"/>
</dbReference>
<evidence type="ECO:0000256" key="3">
    <source>
        <dbReference type="ARBA" id="ARBA00048782"/>
    </source>
</evidence>
<proteinExistence type="inferred from homology"/>
<dbReference type="Pfam" id="PF01625">
    <property type="entry name" value="PMSR"/>
    <property type="match status" value="1"/>
</dbReference>
<evidence type="ECO:0000313" key="7">
    <source>
        <dbReference type="Proteomes" id="UP000252182"/>
    </source>
</evidence>
<dbReference type="Proteomes" id="UP000252182">
    <property type="component" value="Chromosome"/>
</dbReference>
<organism evidence="6 7">
    <name type="scientific">Ephemeroptericola cinctiostellae</name>
    <dbReference type="NCBI Taxonomy" id="2268024"/>
    <lineage>
        <taxon>Bacteria</taxon>
        <taxon>Pseudomonadati</taxon>
        <taxon>Pseudomonadota</taxon>
        <taxon>Betaproteobacteria</taxon>
        <taxon>Burkholderiales</taxon>
        <taxon>Burkholderiaceae</taxon>
        <taxon>Ephemeroptericola</taxon>
    </lineage>
</organism>
<evidence type="ECO:0000259" key="5">
    <source>
        <dbReference type="Pfam" id="PF01625"/>
    </source>
</evidence>
<dbReference type="SUPFAM" id="SSF55068">
    <property type="entry name" value="Peptide methionine sulfoxide reductase"/>
    <property type="match status" value="1"/>
</dbReference>
<dbReference type="Gene3D" id="3.30.1060.10">
    <property type="entry name" value="Peptide methionine sulphoxide reductase MsrA"/>
    <property type="match status" value="1"/>
</dbReference>
<feature type="active site" evidence="4">
    <location>
        <position position="26"/>
    </location>
</feature>
<evidence type="ECO:0000313" key="6">
    <source>
        <dbReference type="EMBL" id="AXF85821.1"/>
    </source>
</evidence>
<dbReference type="RefSeq" id="WP_114562975.1">
    <property type="nucleotide sequence ID" value="NZ_CP031124.1"/>
</dbReference>
<comment type="function">
    <text evidence="4">Has an important function as a repair enzyme for proteins that have been inactivated by oxidation. Catalyzes the reversible oxidation-reduction of methionine sulfoxide in proteins to methionine.</text>
</comment>
<sequence>MSIAHPIHVQYATNPQLELATLGGGCFWCVEAAFVVLKGVVDVESGYAGSDNPNANYEAVCTGRTGLAEVVQVLFDPSVIDYEQILAVFFAVHNPTTLNQQGADKGTQYRSVIYTHSDAQDAIARAMLPHIEADWGKPVVTQIETVHHYTRAEDYHQEYFAQHPFQGYCQAVIPPKLAKLRAHYADLLK</sequence>
<evidence type="ECO:0000256" key="2">
    <source>
        <dbReference type="ARBA" id="ARBA00047806"/>
    </source>
</evidence>
<dbReference type="GO" id="GO:0033744">
    <property type="term" value="F:L-methionine:thioredoxin-disulfide S-oxidoreductase activity"/>
    <property type="evidence" value="ECO:0007669"/>
    <property type="project" value="RHEA"/>
</dbReference>
<gene>
    <name evidence="4 6" type="primary">msrA</name>
    <name evidence="6" type="ORF">DTO96_101561</name>
</gene>
<dbReference type="HAMAP" id="MF_01401">
    <property type="entry name" value="MsrA"/>
    <property type="match status" value="1"/>
</dbReference>
<accession>A0A345DBT3</accession>
<comment type="similarity">
    <text evidence="4">Belongs to the MsrA Met sulfoxide reductase family.</text>
</comment>
<dbReference type="InterPro" id="IPR036509">
    <property type="entry name" value="Met_Sox_Rdtase_MsrA_sf"/>
</dbReference>
<comment type="catalytic activity">
    <reaction evidence="2 4">
        <text>L-methionyl-[protein] + [thioredoxin]-disulfide + H2O = L-methionyl-(S)-S-oxide-[protein] + [thioredoxin]-dithiol</text>
        <dbReference type="Rhea" id="RHEA:14217"/>
        <dbReference type="Rhea" id="RHEA-COMP:10698"/>
        <dbReference type="Rhea" id="RHEA-COMP:10700"/>
        <dbReference type="Rhea" id="RHEA-COMP:12313"/>
        <dbReference type="Rhea" id="RHEA-COMP:12315"/>
        <dbReference type="ChEBI" id="CHEBI:15377"/>
        <dbReference type="ChEBI" id="CHEBI:16044"/>
        <dbReference type="ChEBI" id="CHEBI:29950"/>
        <dbReference type="ChEBI" id="CHEBI:44120"/>
        <dbReference type="ChEBI" id="CHEBI:50058"/>
        <dbReference type="EC" id="1.8.4.11"/>
    </reaction>
</comment>
<dbReference type="PANTHER" id="PTHR43774">
    <property type="entry name" value="PEPTIDE METHIONINE SULFOXIDE REDUCTASE"/>
    <property type="match status" value="1"/>
</dbReference>
<reference evidence="7" key="1">
    <citation type="submission" date="2018-07" db="EMBL/GenBank/DDBJ databases">
        <authorList>
            <person name="Kim H."/>
        </authorList>
    </citation>
    <scope>NUCLEOTIDE SEQUENCE [LARGE SCALE GENOMIC DNA]</scope>
    <source>
        <strain evidence="7">F02</strain>
    </source>
</reference>
<dbReference type="KEGG" id="hyf:DTO96_101561"/>